<dbReference type="InterPro" id="IPR027368">
    <property type="entry name" value="MnmE_dom2"/>
</dbReference>
<dbReference type="SUPFAM" id="SSF52540">
    <property type="entry name" value="P-loop containing nucleoside triphosphate hydrolases"/>
    <property type="match status" value="1"/>
</dbReference>
<dbReference type="OrthoDB" id="188276at2759"/>
<dbReference type="GO" id="GO:0030488">
    <property type="term" value="P:tRNA methylation"/>
    <property type="evidence" value="ECO:0007669"/>
    <property type="project" value="TreeGrafter"/>
</dbReference>
<sequence length="643" mass="69107">MSTIFALSSAAGRSAVAIVRISGPKALDALQMITRKPVKLGHRFSSHLLLSGHSSSKRRPLTPNHSSLHTKEGVPAASDLPCVSFVPRMMTSVSVHDIQQSSQCATDDSMDTFLIDHHALAVYFPGPQTATGEDVAELHVHGSRAVISACLSCLLRIPELKPAEPGEFTRRALLNGKLDLAQAEALADLLQSDTRLQLQQSVQGAAGALSRRIYSWRAVISDCTAHLQALIDFADDDTNAVPQNLLSTSIVPRLKHLYAEMEHVMRVSSANAPMVRDGVSVALIGAPNAGKSSLLNRLTGTSASIVSPIAGTTRDVVSVTVDVEGFLVTFMDTAGIRETFSDEVERQGVERARNTAKSAQILIMVLDVAEMHAKGITDASEAHEVWNVLQDALRERWRHFDSQATSSSSESPGGVASLGTHSYLQTMVIFNKMDLVADVDSVVFRDDWKKSAQRAVASVYRERLPDAGASAPSDRQQQLRTIQQELEAQGELTVFFVSCDQSNSVNSSNGGKTGGGNSTAGAGTKRREDGAGVGVGFGSESDGVDAVLSGLGSVLRQVIADCGMYAGANAVLLTRERHRFHVSEALHHLSRFMHRAAFRTASQDLDLLAEDLRLAALELGHITTTVRVEEVLDKIFSQFCIGK</sequence>
<dbReference type="Gene3D" id="1.20.120.430">
    <property type="entry name" value="tRNA modification GTPase MnmE domain 2"/>
    <property type="match status" value="2"/>
</dbReference>
<evidence type="ECO:0000313" key="10">
    <source>
        <dbReference type="Proteomes" id="UP000799049"/>
    </source>
</evidence>
<evidence type="ECO:0000256" key="2">
    <source>
        <dbReference type="ARBA" id="ARBA00022694"/>
    </source>
</evidence>
<dbReference type="Gene3D" id="3.30.1360.120">
    <property type="entry name" value="Probable tRNA modification gtpase trme, domain 1"/>
    <property type="match status" value="1"/>
</dbReference>
<feature type="domain" description="MnmE helical" evidence="8">
    <location>
        <begin position="180"/>
        <end position="640"/>
    </location>
</feature>
<dbReference type="Pfam" id="PF10396">
    <property type="entry name" value="TrmE_N"/>
    <property type="match status" value="1"/>
</dbReference>
<evidence type="ECO:0000313" key="9">
    <source>
        <dbReference type="EMBL" id="KAF0852769.1"/>
    </source>
</evidence>
<evidence type="ECO:0000259" key="6">
    <source>
        <dbReference type="Pfam" id="PF01926"/>
    </source>
</evidence>
<dbReference type="PANTHER" id="PTHR42714">
    <property type="entry name" value="TRNA MODIFICATION GTPASE GTPBP3"/>
    <property type="match status" value="1"/>
</dbReference>
<dbReference type="InterPro" id="IPR018948">
    <property type="entry name" value="GTP-bd_TrmE_N"/>
</dbReference>
<comment type="caution">
    <text evidence="9">The sequence shown here is derived from an EMBL/GenBank/DDBJ whole genome shotgun (WGS) entry which is preliminary data.</text>
</comment>
<dbReference type="GO" id="GO:0005525">
    <property type="term" value="F:GTP binding"/>
    <property type="evidence" value="ECO:0007669"/>
    <property type="project" value="UniProtKB-KW"/>
</dbReference>
<feature type="region of interest" description="Disordered" evidence="5">
    <location>
        <begin position="504"/>
        <end position="528"/>
    </location>
</feature>
<dbReference type="SUPFAM" id="SSF103025">
    <property type="entry name" value="Folate-binding domain"/>
    <property type="match status" value="1"/>
</dbReference>
<feature type="region of interest" description="Disordered" evidence="5">
    <location>
        <begin position="52"/>
        <end position="73"/>
    </location>
</feature>
<dbReference type="EMBL" id="VRVR01000017">
    <property type="protein sequence ID" value="KAF0852769.1"/>
    <property type="molecule type" value="Genomic_DNA"/>
</dbReference>
<dbReference type="InterPro" id="IPR005225">
    <property type="entry name" value="Small_GTP-bd"/>
</dbReference>
<dbReference type="InterPro" id="IPR027266">
    <property type="entry name" value="TrmE/GcvT-like"/>
</dbReference>
<dbReference type="PANTHER" id="PTHR42714:SF2">
    <property type="entry name" value="TRNA MODIFICATION GTPASE GTPBP3, MITOCHONDRIAL"/>
    <property type="match status" value="1"/>
</dbReference>
<reference evidence="9" key="1">
    <citation type="submission" date="2019-09" db="EMBL/GenBank/DDBJ databases">
        <title>The Mitochondrial Proteome of the Jakobid, Andalucia godoyi, a Protist With the Most Gene-Rich and Bacteria-Like Mitochondrial Genome.</title>
        <authorList>
            <person name="Gray M.W."/>
            <person name="Burger G."/>
            <person name="Derelle R."/>
            <person name="Klimes V."/>
            <person name="Leger M."/>
            <person name="Sarrasin M."/>
            <person name="Vlcek C."/>
            <person name="Roger A.J."/>
            <person name="Elias M."/>
            <person name="Lang B.F."/>
        </authorList>
    </citation>
    <scope>NUCLEOTIDE SEQUENCE</scope>
    <source>
        <strain evidence="9">And28</strain>
    </source>
</reference>
<dbReference type="CDD" id="cd04164">
    <property type="entry name" value="trmE"/>
    <property type="match status" value="1"/>
</dbReference>
<evidence type="ECO:0000256" key="1">
    <source>
        <dbReference type="ARBA" id="ARBA00011043"/>
    </source>
</evidence>
<dbReference type="AlphaFoldDB" id="A0A8K0AJF5"/>
<accession>A0A8K0AJF5</accession>
<keyword evidence="3" id="KW-0547">Nucleotide-binding</keyword>
<dbReference type="InterPro" id="IPR006073">
    <property type="entry name" value="GTP-bd"/>
</dbReference>
<dbReference type="InterPro" id="IPR031168">
    <property type="entry name" value="G_TrmE"/>
</dbReference>
<evidence type="ECO:0000256" key="5">
    <source>
        <dbReference type="SAM" id="MobiDB-lite"/>
    </source>
</evidence>
<evidence type="ECO:0000259" key="8">
    <source>
        <dbReference type="Pfam" id="PF12631"/>
    </source>
</evidence>
<evidence type="ECO:0000259" key="7">
    <source>
        <dbReference type="Pfam" id="PF10396"/>
    </source>
</evidence>
<dbReference type="NCBIfam" id="TIGR00231">
    <property type="entry name" value="small_GTP"/>
    <property type="match status" value="1"/>
</dbReference>
<gene>
    <name evidence="9" type="ORF">ANDGO_06669</name>
</gene>
<evidence type="ECO:0000256" key="3">
    <source>
        <dbReference type="ARBA" id="ARBA00022741"/>
    </source>
</evidence>
<dbReference type="Pfam" id="PF12631">
    <property type="entry name" value="MnmE_helical"/>
    <property type="match status" value="1"/>
</dbReference>
<comment type="similarity">
    <text evidence="1">Belongs to the TRAFAC class TrmE-Era-EngA-EngB-Septin-like GTPase superfamily. TrmE GTPase family.</text>
</comment>
<dbReference type="InterPro" id="IPR025867">
    <property type="entry name" value="MnmE_helical"/>
</dbReference>
<dbReference type="HAMAP" id="MF_00379">
    <property type="entry name" value="GTPase_MnmE"/>
    <property type="match status" value="1"/>
</dbReference>
<keyword evidence="2" id="KW-0819">tRNA processing</keyword>
<dbReference type="Pfam" id="PF01926">
    <property type="entry name" value="MMR_HSR1"/>
    <property type="match status" value="1"/>
</dbReference>
<feature type="domain" description="GTP-binding protein TrmE N-terminal" evidence="7">
    <location>
        <begin position="108"/>
        <end position="177"/>
    </location>
</feature>
<dbReference type="GO" id="GO:0002098">
    <property type="term" value="P:tRNA wobble uridine modification"/>
    <property type="evidence" value="ECO:0007669"/>
    <property type="project" value="TreeGrafter"/>
</dbReference>
<keyword evidence="10" id="KW-1185">Reference proteome</keyword>
<dbReference type="SUPFAM" id="SSF116878">
    <property type="entry name" value="TrmE connector domain"/>
    <property type="match status" value="1"/>
</dbReference>
<dbReference type="Proteomes" id="UP000799049">
    <property type="component" value="Unassembled WGS sequence"/>
</dbReference>
<organism evidence="9 10">
    <name type="scientific">Andalucia godoyi</name>
    <name type="common">Flagellate</name>
    <dbReference type="NCBI Taxonomy" id="505711"/>
    <lineage>
        <taxon>Eukaryota</taxon>
        <taxon>Discoba</taxon>
        <taxon>Jakobida</taxon>
        <taxon>Andalucina</taxon>
        <taxon>Andaluciidae</taxon>
        <taxon>Andalucia</taxon>
    </lineage>
</organism>
<dbReference type="Gene3D" id="3.40.50.300">
    <property type="entry name" value="P-loop containing nucleotide triphosphate hydrolases"/>
    <property type="match status" value="1"/>
</dbReference>
<feature type="domain" description="G" evidence="6">
    <location>
        <begin position="281"/>
        <end position="378"/>
    </location>
</feature>
<dbReference type="GO" id="GO:0005737">
    <property type="term" value="C:cytoplasm"/>
    <property type="evidence" value="ECO:0007669"/>
    <property type="project" value="TreeGrafter"/>
</dbReference>
<dbReference type="InterPro" id="IPR004520">
    <property type="entry name" value="GTPase_MnmE"/>
</dbReference>
<evidence type="ECO:0000256" key="4">
    <source>
        <dbReference type="ARBA" id="ARBA00023134"/>
    </source>
</evidence>
<name>A0A8K0AJF5_ANDGO</name>
<dbReference type="GO" id="GO:0003924">
    <property type="term" value="F:GTPase activity"/>
    <property type="evidence" value="ECO:0007669"/>
    <property type="project" value="InterPro"/>
</dbReference>
<proteinExistence type="inferred from homology"/>
<dbReference type="InterPro" id="IPR027417">
    <property type="entry name" value="P-loop_NTPase"/>
</dbReference>
<dbReference type="CDD" id="cd14858">
    <property type="entry name" value="TrmE_N"/>
    <property type="match status" value="1"/>
</dbReference>
<keyword evidence="4" id="KW-0342">GTP-binding</keyword>
<protein>
    <submittedName>
        <fullName evidence="9">Mitochondrial tRNA modification GTPase TrmE</fullName>
    </submittedName>
</protein>